<accession>A0ABY5NNG6</accession>
<dbReference type="Gene3D" id="3.40.50.720">
    <property type="entry name" value="NAD(P)-binding Rossmann-like Domain"/>
    <property type="match status" value="1"/>
</dbReference>
<evidence type="ECO:0000313" key="3">
    <source>
        <dbReference type="Proteomes" id="UP001054811"/>
    </source>
</evidence>
<dbReference type="PANTHER" id="PTHR48079">
    <property type="entry name" value="PROTEIN YEEZ"/>
    <property type="match status" value="1"/>
</dbReference>
<feature type="region of interest" description="Disordered" evidence="1">
    <location>
        <begin position="1"/>
        <end position="20"/>
    </location>
</feature>
<dbReference type="PANTHER" id="PTHR48079:SF6">
    <property type="entry name" value="NAD(P)-BINDING DOMAIN-CONTAINING PROTEIN-RELATED"/>
    <property type="match status" value="1"/>
</dbReference>
<protein>
    <submittedName>
        <fullName evidence="2">Uncharacterized protein</fullName>
    </submittedName>
</protein>
<evidence type="ECO:0000256" key="1">
    <source>
        <dbReference type="SAM" id="MobiDB-lite"/>
    </source>
</evidence>
<name>A0ABY5NNG6_9MICO</name>
<dbReference type="InterPro" id="IPR051783">
    <property type="entry name" value="NAD(P)-dependent_oxidoreduct"/>
</dbReference>
<evidence type="ECO:0000313" key="2">
    <source>
        <dbReference type="EMBL" id="UUT36739.1"/>
    </source>
</evidence>
<organism evidence="2 3">
    <name type="scientific">Microbacterium elymi</name>
    <dbReference type="NCBI Taxonomy" id="2909587"/>
    <lineage>
        <taxon>Bacteria</taxon>
        <taxon>Bacillati</taxon>
        <taxon>Actinomycetota</taxon>
        <taxon>Actinomycetes</taxon>
        <taxon>Micrococcales</taxon>
        <taxon>Microbacteriaceae</taxon>
        <taxon>Microbacterium</taxon>
    </lineage>
</organism>
<keyword evidence="3" id="KW-1185">Reference proteome</keyword>
<dbReference type="InterPro" id="IPR036291">
    <property type="entry name" value="NAD(P)-bd_dom_sf"/>
</dbReference>
<dbReference type="RefSeq" id="WP_259613415.1">
    <property type="nucleotide sequence ID" value="NZ_CP091139.2"/>
</dbReference>
<sequence length="170" mass="17813">MRHVAGPKNSPSRPSTAEWDRSLCASPPACTARATTASRRKLVHIAREKGVAAYIGDGANRWPAVHRLDAGRMVRLALEKAPAGSAVHAVGDEGVPTRAIAEAIGRGLGVPTVSIPAEDAADHFGWLGAIFALDIPASSAITQSLLDWTPTHPGLIEDLDAGHYFRAASV</sequence>
<proteinExistence type="predicted"/>
<gene>
    <name evidence="2" type="ORF">L2X98_29390</name>
</gene>
<dbReference type="EMBL" id="CP091139">
    <property type="protein sequence ID" value="UUT36739.1"/>
    <property type="molecule type" value="Genomic_DNA"/>
</dbReference>
<dbReference type="Proteomes" id="UP001054811">
    <property type="component" value="Chromosome"/>
</dbReference>
<reference evidence="2" key="1">
    <citation type="submission" date="2022-01" db="EMBL/GenBank/DDBJ databases">
        <title>Microbacterium eymi and Microbacterium rhizovicinus sp. nov., isolated from the rhizospheric soil of Elymus tsukushiensis, a plant native to the Dokdo Islands, Republic of Korea.</title>
        <authorList>
            <person name="Hwang Y.J."/>
        </authorList>
    </citation>
    <scope>NUCLEOTIDE SEQUENCE</scope>
    <source>
        <strain evidence="2">KUDC0405</strain>
    </source>
</reference>
<dbReference type="SUPFAM" id="SSF51735">
    <property type="entry name" value="NAD(P)-binding Rossmann-fold domains"/>
    <property type="match status" value="1"/>
</dbReference>